<dbReference type="UniPathway" id="UPA00973"/>
<dbReference type="PANTHER" id="PTHR43378">
    <property type="entry name" value="UDP-3-O-ACYLGLUCOSAMINE N-ACYLTRANSFERASE"/>
    <property type="match status" value="1"/>
</dbReference>
<dbReference type="GO" id="GO:0103118">
    <property type="term" value="F:UDP-3-O-[(3R)-3-hydroxyacyl]-glucosamine N-acyltransferase activity"/>
    <property type="evidence" value="ECO:0007669"/>
    <property type="project" value="UniProtKB-EC"/>
</dbReference>
<accession>A0A061SIU5</accession>
<dbReference type="GO" id="GO:0016020">
    <property type="term" value="C:membrane"/>
    <property type="evidence" value="ECO:0007669"/>
    <property type="project" value="GOC"/>
</dbReference>
<evidence type="ECO:0000256" key="6">
    <source>
        <dbReference type="ARBA" id="ARBA00023315"/>
    </source>
</evidence>
<evidence type="ECO:0000256" key="7">
    <source>
        <dbReference type="HAMAP-Rule" id="MF_00523"/>
    </source>
</evidence>
<dbReference type="HAMAP" id="MF_00523">
    <property type="entry name" value="LpxD"/>
    <property type="match status" value="1"/>
</dbReference>
<gene>
    <name evidence="7" type="primary">lpxD</name>
    <name evidence="8" type="ORF">PM02_18440</name>
</gene>
<dbReference type="InterPro" id="IPR018357">
    <property type="entry name" value="Hexapep_transf_CS"/>
</dbReference>
<dbReference type="NCBIfam" id="NF002060">
    <property type="entry name" value="PRK00892.1"/>
    <property type="match status" value="1"/>
</dbReference>
<proteinExistence type="inferred from homology"/>
<sequence>MAFTVKQIAAAIGAEAVGDTSLIITGASEPAQAGPDQLALAMSPKYAEGLADGAAQAAMLWPGADWQALGLKAAILPERPRFAMAGMTRVLDTGQGFAPGVHPSAVVDPTAQIGKDVSIGPLAIISAGATIGARSVIGPHCFVGLDAQIGEDALLREQVSIGARVTIGDRFVAQPGARIGGDGFSFVTAEPSAVETARKTLGDQGEGKAQQWIRIHSLGSVTIGDDVEVGMGATIDCGTIRNTMIGNNTKLDNQVHMGHNVVIGENSLICGQVGIAGSAVIGDNVVLGGQCGVSDNIFVGDGVIAGGGTKLMSNVPAGRTMLGYPATQMDKQVESYKALRRLPRVLRDIKALQKAVFKTGEDD</sequence>
<dbReference type="GO" id="GO:0016410">
    <property type="term" value="F:N-acyltransferase activity"/>
    <property type="evidence" value="ECO:0007669"/>
    <property type="project" value="InterPro"/>
</dbReference>
<evidence type="ECO:0000256" key="5">
    <source>
        <dbReference type="ARBA" id="ARBA00023098"/>
    </source>
</evidence>
<dbReference type="Proteomes" id="UP000027337">
    <property type="component" value="Unassembled WGS sequence"/>
</dbReference>
<keyword evidence="2 7" id="KW-0441">Lipid A biosynthesis</keyword>
<evidence type="ECO:0000256" key="4">
    <source>
        <dbReference type="ARBA" id="ARBA00022737"/>
    </source>
</evidence>
<dbReference type="Pfam" id="PF00132">
    <property type="entry name" value="Hexapep"/>
    <property type="match status" value="2"/>
</dbReference>
<protein>
    <recommendedName>
        <fullName evidence="7">UDP-3-O-acylglucosamine N-acyltransferase</fullName>
        <ecNumber evidence="7">2.3.1.191</ecNumber>
    </recommendedName>
</protein>
<evidence type="ECO:0000256" key="1">
    <source>
        <dbReference type="ARBA" id="ARBA00022516"/>
    </source>
</evidence>
<dbReference type="AlphaFoldDB" id="A0A061SIU5"/>
<dbReference type="PANTHER" id="PTHR43378:SF2">
    <property type="entry name" value="UDP-3-O-ACYLGLUCOSAMINE N-ACYLTRANSFERASE 1, MITOCHONDRIAL-RELATED"/>
    <property type="match status" value="1"/>
</dbReference>
<evidence type="ECO:0000256" key="3">
    <source>
        <dbReference type="ARBA" id="ARBA00022679"/>
    </source>
</evidence>
<reference evidence="8 9" key="1">
    <citation type="journal article" date="2014" name="Genome Announc.">
        <title>Draft Genome Sequences of Two Isolates of the Roseobacter Group, Sulfitobacter sp. Strains 3SOLIMAR09 and 1FIGIMAR09, from Harbors of Mallorca Island (Mediterranean Sea).</title>
        <authorList>
            <person name="Mas-Llado M."/>
            <person name="Pina-Villalonga J.M."/>
            <person name="Brunet-Galmes I."/>
            <person name="Nogales B."/>
            <person name="Bosch R."/>
        </authorList>
    </citation>
    <scope>NUCLEOTIDE SEQUENCE [LARGE SCALE GENOMIC DNA]</scope>
    <source>
        <strain evidence="8 9">1FIGIMAR09</strain>
    </source>
</reference>
<dbReference type="InterPro" id="IPR007691">
    <property type="entry name" value="LpxD"/>
</dbReference>
<comment type="function">
    <text evidence="7">Catalyzes the N-acylation of UDP-3-O-acylglucosamine using 3-hydroxyacyl-ACP as the acyl donor. Is involved in the biosynthesis of lipid A, a phosphorylated glycolipid that anchors the lipopolysaccharide to the outer membrane of the cell.</text>
</comment>
<dbReference type="RefSeq" id="WP_037911311.1">
    <property type="nucleotide sequence ID" value="NZ_JEMU01000023.1"/>
</dbReference>
<keyword evidence="6 7" id="KW-0012">Acyltransferase</keyword>
<organism evidence="8 9">
    <name type="scientific">Sulfitobacter mediterraneus</name>
    <dbReference type="NCBI Taxonomy" id="83219"/>
    <lineage>
        <taxon>Bacteria</taxon>
        <taxon>Pseudomonadati</taxon>
        <taxon>Pseudomonadota</taxon>
        <taxon>Alphaproteobacteria</taxon>
        <taxon>Rhodobacterales</taxon>
        <taxon>Roseobacteraceae</taxon>
        <taxon>Sulfitobacter</taxon>
    </lineage>
</organism>
<comment type="similarity">
    <text evidence="7">Belongs to the transferase hexapeptide repeat family. LpxD subfamily.</text>
</comment>
<dbReference type="PROSITE" id="PS00101">
    <property type="entry name" value="HEXAPEP_TRANSFERASES"/>
    <property type="match status" value="1"/>
</dbReference>
<evidence type="ECO:0000313" key="9">
    <source>
        <dbReference type="Proteomes" id="UP000027337"/>
    </source>
</evidence>
<feature type="active site" description="Proton acceptor" evidence="7">
    <location>
        <position position="259"/>
    </location>
</feature>
<name>A0A061SIU5_9RHOB</name>
<comment type="subunit">
    <text evidence="7">Homotrimer.</text>
</comment>
<keyword evidence="4 7" id="KW-0677">Repeat</keyword>
<dbReference type="EC" id="2.3.1.191" evidence="7"/>
<dbReference type="InterPro" id="IPR011004">
    <property type="entry name" value="Trimer_LpxA-like_sf"/>
</dbReference>
<dbReference type="InterPro" id="IPR001451">
    <property type="entry name" value="Hexapep"/>
</dbReference>
<keyword evidence="5 7" id="KW-0443">Lipid metabolism</keyword>
<dbReference type="GO" id="GO:0009245">
    <property type="term" value="P:lipid A biosynthetic process"/>
    <property type="evidence" value="ECO:0007669"/>
    <property type="project" value="UniProtKB-UniRule"/>
</dbReference>
<dbReference type="STRING" id="83219.PM02_18440"/>
<dbReference type="SUPFAM" id="SSF51161">
    <property type="entry name" value="Trimeric LpxA-like enzymes"/>
    <property type="match status" value="1"/>
</dbReference>
<evidence type="ECO:0000256" key="2">
    <source>
        <dbReference type="ARBA" id="ARBA00022556"/>
    </source>
</evidence>
<dbReference type="Gene3D" id="2.160.10.10">
    <property type="entry name" value="Hexapeptide repeat proteins"/>
    <property type="match status" value="1"/>
</dbReference>
<dbReference type="Gene3D" id="3.40.1390.10">
    <property type="entry name" value="MurE/MurF, N-terminal domain"/>
    <property type="match status" value="1"/>
</dbReference>
<keyword evidence="9" id="KW-1185">Reference proteome</keyword>
<keyword evidence="3 7" id="KW-0808">Transferase</keyword>
<dbReference type="eggNOG" id="COG1044">
    <property type="taxonomic scope" value="Bacteria"/>
</dbReference>
<dbReference type="CDD" id="cd03352">
    <property type="entry name" value="LbH_LpxD"/>
    <property type="match status" value="1"/>
</dbReference>
<keyword evidence="1 7" id="KW-0444">Lipid biosynthesis</keyword>
<comment type="caution">
    <text evidence="8">The sequence shown here is derived from an EMBL/GenBank/DDBJ whole genome shotgun (WGS) entry which is preliminary data.</text>
</comment>
<dbReference type="EMBL" id="JEMU01000023">
    <property type="protein sequence ID" value="KAJ01626.1"/>
    <property type="molecule type" value="Genomic_DNA"/>
</dbReference>
<comment type="pathway">
    <text evidence="7">Bacterial outer membrane biogenesis; LPS lipid A biosynthesis.</text>
</comment>
<comment type="catalytic activity">
    <reaction evidence="7">
        <text>a UDP-3-O-[(3R)-3-hydroxyacyl]-alpha-D-glucosamine + a (3R)-hydroxyacyl-[ACP] = a UDP-2-N,3-O-bis[(3R)-3-hydroxyacyl]-alpha-D-glucosamine + holo-[ACP] + H(+)</text>
        <dbReference type="Rhea" id="RHEA:53836"/>
        <dbReference type="Rhea" id="RHEA-COMP:9685"/>
        <dbReference type="Rhea" id="RHEA-COMP:9945"/>
        <dbReference type="ChEBI" id="CHEBI:15378"/>
        <dbReference type="ChEBI" id="CHEBI:64479"/>
        <dbReference type="ChEBI" id="CHEBI:78827"/>
        <dbReference type="ChEBI" id="CHEBI:137740"/>
        <dbReference type="ChEBI" id="CHEBI:137748"/>
        <dbReference type="EC" id="2.3.1.191"/>
    </reaction>
</comment>
<evidence type="ECO:0000313" key="8">
    <source>
        <dbReference type="EMBL" id="KAJ01626.1"/>
    </source>
</evidence>
<dbReference type="NCBIfam" id="TIGR01853">
    <property type="entry name" value="lipid_A_lpxD"/>
    <property type="match status" value="1"/>
</dbReference>